<organism evidence="2 3">
    <name type="scientific">candidate division WS6 bacterium GW2011_GWC1_36_11</name>
    <dbReference type="NCBI Taxonomy" id="1619090"/>
    <lineage>
        <taxon>Bacteria</taxon>
        <taxon>Candidatus Dojkabacteria</taxon>
    </lineage>
</organism>
<evidence type="ECO:0000313" key="2">
    <source>
        <dbReference type="EMBL" id="KKP92918.1"/>
    </source>
</evidence>
<sequence>MYKHGTIYTVNYHHKNMFLSKRLLGVLAVPLLAVLFSIVAAKPANAAEFHFKDYTLAQDETVADDLYITNSYTEINGLVQGDVMIAATDVKITGTVTGDVYIVGTNITFTGNTYGNLYTAGNDISIQGIVKGNAYTIGSVVNFSGDVENDYTDIAMRTNNTGSVGDDARIITSDGTVDSLIKGDLVLIGSKYSLQDSKVTGNIYDNARINSIAQEQGVDLTHESKTTYSMPTVNWSSKLFGALFAFCSMSLVGYFMIAAAPVKTGKIMSKVTGSPRDFVFSLMIGFGILVVAPFALLVLSISLVGIPFAFFIMGLLLFLTIFGKLWVETAFGQEILLLLKSEGYRPFKSLAIGRAISVLIGLVPFVSFFYSTVLISTAVGAFVRMKLEYWNKGKKK</sequence>
<keyword evidence="1" id="KW-0812">Transmembrane</keyword>
<name>A0A0G0DHK7_9BACT</name>
<evidence type="ECO:0000256" key="1">
    <source>
        <dbReference type="SAM" id="Phobius"/>
    </source>
</evidence>
<feature type="transmembrane region" description="Helical" evidence="1">
    <location>
        <begin position="308"/>
        <end position="327"/>
    </location>
</feature>
<dbReference type="AlphaFoldDB" id="A0A0G0DHK7"/>
<feature type="transmembrane region" description="Helical" evidence="1">
    <location>
        <begin position="278"/>
        <end position="302"/>
    </location>
</feature>
<gene>
    <name evidence="2" type="ORF">UR96_C0003G0044</name>
</gene>
<keyword evidence="1" id="KW-0472">Membrane</keyword>
<reference evidence="2 3" key="1">
    <citation type="journal article" date="2015" name="Nature">
        <title>rRNA introns, odd ribosomes, and small enigmatic genomes across a large radiation of phyla.</title>
        <authorList>
            <person name="Brown C.T."/>
            <person name="Hug L.A."/>
            <person name="Thomas B.C."/>
            <person name="Sharon I."/>
            <person name="Castelle C.J."/>
            <person name="Singh A."/>
            <person name="Wilkins M.J."/>
            <person name="Williams K.H."/>
            <person name="Banfield J.F."/>
        </authorList>
    </citation>
    <scope>NUCLEOTIDE SEQUENCE [LARGE SCALE GENOMIC DNA]</scope>
</reference>
<accession>A0A0G0DHK7</accession>
<feature type="transmembrane region" description="Helical" evidence="1">
    <location>
        <begin position="369"/>
        <end position="387"/>
    </location>
</feature>
<protein>
    <recommendedName>
        <fullName evidence="4">Polymer-forming cytoskeletal protein</fullName>
    </recommendedName>
</protein>
<proteinExistence type="predicted"/>
<feature type="transmembrane region" description="Helical" evidence="1">
    <location>
        <begin position="239"/>
        <end position="257"/>
    </location>
</feature>
<comment type="caution">
    <text evidence="2">The sequence shown here is derived from an EMBL/GenBank/DDBJ whole genome shotgun (WGS) entry which is preliminary data.</text>
</comment>
<evidence type="ECO:0000313" key="3">
    <source>
        <dbReference type="Proteomes" id="UP000034140"/>
    </source>
</evidence>
<keyword evidence="1" id="KW-1133">Transmembrane helix</keyword>
<dbReference type="EMBL" id="LBRE01000003">
    <property type="protein sequence ID" value="KKP92918.1"/>
    <property type="molecule type" value="Genomic_DNA"/>
</dbReference>
<dbReference type="Proteomes" id="UP000034140">
    <property type="component" value="Unassembled WGS sequence"/>
</dbReference>
<evidence type="ECO:0008006" key="4">
    <source>
        <dbReference type="Google" id="ProtNLM"/>
    </source>
</evidence>